<dbReference type="InterPro" id="IPR007730">
    <property type="entry name" value="SPOR-like_dom"/>
</dbReference>
<name>A0AAF0C664_9GAMM</name>
<evidence type="ECO:0000256" key="1">
    <source>
        <dbReference type="SAM" id="MobiDB-lite"/>
    </source>
</evidence>
<dbReference type="Proteomes" id="UP000032568">
    <property type="component" value="Chromosome"/>
</dbReference>
<dbReference type="InterPro" id="IPR036680">
    <property type="entry name" value="SPOR-like_sf"/>
</dbReference>
<dbReference type="KEGG" id="tact:SG35_014170"/>
<dbReference type="Pfam" id="PF05036">
    <property type="entry name" value="SPOR"/>
    <property type="match status" value="1"/>
</dbReference>
<dbReference type="AlphaFoldDB" id="A0AAF0C664"/>
<accession>A0AAF0C664</accession>
<feature type="region of interest" description="Disordered" evidence="1">
    <location>
        <begin position="143"/>
        <end position="164"/>
    </location>
</feature>
<feature type="compositionally biased region" description="Basic and acidic residues" evidence="1">
    <location>
        <begin position="147"/>
        <end position="157"/>
    </location>
</feature>
<reference evidence="3 4" key="1">
    <citation type="journal article" date="2015" name="Genome Announc.">
        <title>Draft Genome Sequences of Marine Isolates of Thalassomonas viridans and Thalassomonas actiniarum.</title>
        <authorList>
            <person name="Olonade I."/>
            <person name="van Zyl L.J."/>
            <person name="Trindade M."/>
        </authorList>
    </citation>
    <scope>NUCLEOTIDE SEQUENCE [LARGE SCALE GENOMIC DNA]</scope>
    <source>
        <strain evidence="3 4">A5K-106</strain>
    </source>
</reference>
<dbReference type="SUPFAM" id="SSF110997">
    <property type="entry name" value="Sporulation related repeat"/>
    <property type="match status" value="1"/>
</dbReference>
<dbReference type="Gene3D" id="3.30.70.1070">
    <property type="entry name" value="Sporulation related repeat"/>
    <property type="match status" value="1"/>
</dbReference>
<keyword evidence="4" id="KW-1185">Reference proteome</keyword>
<evidence type="ECO:0000313" key="3">
    <source>
        <dbReference type="EMBL" id="WDE01665.1"/>
    </source>
</evidence>
<feature type="domain" description="SPOR" evidence="2">
    <location>
        <begin position="65"/>
        <end position="143"/>
    </location>
</feature>
<gene>
    <name evidence="3" type="ORF">SG35_014170</name>
</gene>
<dbReference type="GO" id="GO:0042834">
    <property type="term" value="F:peptidoglycan binding"/>
    <property type="evidence" value="ECO:0007669"/>
    <property type="project" value="InterPro"/>
</dbReference>
<dbReference type="EMBL" id="CP059735">
    <property type="protein sequence ID" value="WDE01665.1"/>
    <property type="molecule type" value="Genomic_DNA"/>
</dbReference>
<evidence type="ECO:0000313" key="4">
    <source>
        <dbReference type="Proteomes" id="UP000032568"/>
    </source>
</evidence>
<organism evidence="3 4">
    <name type="scientific">Thalassomonas actiniarum</name>
    <dbReference type="NCBI Taxonomy" id="485447"/>
    <lineage>
        <taxon>Bacteria</taxon>
        <taxon>Pseudomonadati</taxon>
        <taxon>Pseudomonadota</taxon>
        <taxon>Gammaproteobacteria</taxon>
        <taxon>Alteromonadales</taxon>
        <taxon>Colwelliaceae</taxon>
        <taxon>Thalassomonas</taxon>
    </lineage>
</organism>
<protein>
    <submittedName>
        <fullName evidence="3">SPOR domain-containing protein</fullName>
    </submittedName>
</protein>
<proteinExistence type="predicted"/>
<reference evidence="3 4" key="2">
    <citation type="journal article" date="2022" name="Mar. Drugs">
        <title>Bioassay-Guided Fractionation Leads to the Detection of Cholic Acid Generated by the Rare Thalassomonas sp.</title>
        <authorList>
            <person name="Pheiffer F."/>
            <person name="Schneider Y.K."/>
            <person name="Hansen E.H."/>
            <person name="Andersen J.H."/>
            <person name="Isaksson J."/>
            <person name="Busche T."/>
            <person name="R C."/>
            <person name="Kalinowski J."/>
            <person name="Zyl L.V."/>
            <person name="Trindade M."/>
        </authorList>
    </citation>
    <scope>NUCLEOTIDE SEQUENCE [LARGE SCALE GENOMIC DNA]</scope>
    <source>
        <strain evidence="3 4">A5K-106</strain>
    </source>
</reference>
<sequence>MLTIMIKNIAALFVVLLATGTGLTLYLPQFQPGSDGADKHLGYLINQDSLKKPLLMSATLLNPLEQGTADFGLRLGLFSQLAQAVDQGQKYALAQTPDIIKVSDQQRYWYLLILGPYPNQAQANFQSRQLEEKHGISTTLIRWPFSDNKKGDGKAGEAKTPTAP</sequence>
<dbReference type="PROSITE" id="PS51724">
    <property type="entry name" value="SPOR"/>
    <property type="match status" value="1"/>
</dbReference>
<evidence type="ECO:0000259" key="2">
    <source>
        <dbReference type="PROSITE" id="PS51724"/>
    </source>
</evidence>